<comment type="caution">
    <text evidence="7">The sequence shown here is derived from an EMBL/GenBank/DDBJ whole genome shotgun (WGS) entry which is preliminary data.</text>
</comment>
<dbReference type="RefSeq" id="WP_236117470.1">
    <property type="nucleotide sequence ID" value="NZ_JAKGSI010000001.1"/>
</dbReference>
<keyword evidence="3" id="KW-0804">Transcription</keyword>
<sequence length="278" mass="29790">MARRSSLPTPPAKVKAPAAANTLAILQLLTSSDIPMSAARIIQETGLPRSTVYHLLRVMEDAGFVVHVAEECAYGLGRAAYEMATSYSRQQPLVRVGVRTAQQLARAVRGSAHISRLSGSEVIYLLEERAPGAVRLLTDAGVRLDCVRTASGRAMVAYAEESYVRAAVGVHGVGGREFADLLRELKAVRERGWAEEKELVSPGQESIAAPIFDHLGRATAALAVTFGCGTLGEEERTRVGEDVRQRALWLGERVYGAGRAARAGSSGRADSAGQKRRP</sequence>
<dbReference type="InterPro" id="IPR005471">
    <property type="entry name" value="Tscrpt_reg_IclR_N"/>
</dbReference>
<dbReference type="PANTHER" id="PTHR30136:SF8">
    <property type="entry name" value="TRANSCRIPTIONAL REGULATORY PROTEIN"/>
    <property type="match status" value="1"/>
</dbReference>
<proteinExistence type="predicted"/>
<evidence type="ECO:0000259" key="6">
    <source>
        <dbReference type="PROSITE" id="PS51078"/>
    </source>
</evidence>
<feature type="region of interest" description="Disordered" evidence="4">
    <location>
        <begin position="258"/>
        <end position="278"/>
    </location>
</feature>
<dbReference type="SUPFAM" id="SSF46785">
    <property type="entry name" value="Winged helix' DNA-binding domain"/>
    <property type="match status" value="1"/>
</dbReference>
<dbReference type="Gene3D" id="1.10.10.10">
    <property type="entry name" value="Winged helix-like DNA-binding domain superfamily/Winged helix DNA-binding domain"/>
    <property type="match status" value="1"/>
</dbReference>
<evidence type="ECO:0000256" key="3">
    <source>
        <dbReference type="ARBA" id="ARBA00023163"/>
    </source>
</evidence>
<dbReference type="InterPro" id="IPR014757">
    <property type="entry name" value="Tscrpt_reg_IclR_C"/>
</dbReference>
<dbReference type="Gene3D" id="3.30.450.40">
    <property type="match status" value="1"/>
</dbReference>
<feature type="domain" description="HTH iclR-type" evidence="5">
    <location>
        <begin position="16"/>
        <end position="78"/>
    </location>
</feature>
<dbReference type="PANTHER" id="PTHR30136">
    <property type="entry name" value="HELIX-TURN-HELIX TRANSCRIPTIONAL REGULATOR, ICLR FAMILY"/>
    <property type="match status" value="1"/>
</dbReference>
<dbReference type="InterPro" id="IPR036388">
    <property type="entry name" value="WH-like_DNA-bd_sf"/>
</dbReference>
<protein>
    <submittedName>
        <fullName evidence="7">IclR family transcriptional regulator</fullName>
    </submittedName>
</protein>
<evidence type="ECO:0000256" key="1">
    <source>
        <dbReference type="ARBA" id="ARBA00023015"/>
    </source>
</evidence>
<evidence type="ECO:0000313" key="7">
    <source>
        <dbReference type="EMBL" id="MCF4005659.1"/>
    </source>
</evidence>
<keyword evidence="1" id="KW-0805">Transcription regulation</keyword>
<feature type="domain" description="IclR-ED" evidence="6">
    <location>
        <begin position="79"/>
        <end position="256"/>
    </location>
</feature>
<dbReference type="Pfam" id="PF01614">
    <property type="entry name" value="IclR_C"/>
    <property type="match status" value="1"/>
</dbReference>
<accession>A0A9X1TZF1</accession>
<dbReference type="AlphaFoldDB" id="A0A9X1TZF1"/>
<evidence type="ECO:0000256" key="2">
    <source>
        <dbReference type="ARBA" id="ARBA00023125"/>
    </source>
</evidence>
<keyword evidence="2" id="KW-0238">DNA-binding</keyword>
<evidence type="ECO:0000259" key="5">
    <source>
        <dbReference type="PROSITE" id="PS51077"/>
    </source>
</evidence>
<dbReference type="CDD" id="cd00090">
    <property type="entry name" value="HTH_ARSR"/>
    <property type="match status" value="1"/>
</dbReference>
<name>A0A9X1TZF1_9CORY</name>
<dbReference type="PROSITE" id="PS51077">
    <property type="entry name" value="HTH_ICLR"/>
    <property type="match status" value="1"/>
</dbReference>
<evidence type="ECO:0000313" key="8">
    <source>
        <dbReference type="Proteomes" id="UP001139336"/>
    </source>
</evidence>
<dbReference type="Pfam" id="PF09339">
    <property type="entry name" value="HTH_IclR"/>
    <property type="match status" value="1"/>
</dbReference>
<dbReference type="EMBL" id="JAKGSI010000001">
    <property type="protein sequence ID" value="MCF4005659.1"/>
    <property type="molecule type" value="Genomic_DNA"/>
</dbReference>
<dbReference type="GO" id="GO:0003677">
    <property type="term" value="F:DNA binding"/>
    <property type="evidence" value="ECO:0007669"/>
    <property type="project" value="UniProtKB-KW"/>
</dbReference>
<dbReference type="SMART" id="SM00346">
    <property type="entry name" value="HTH_ICLR"/>
    <property type="match status" value="1"/>
</dbReference>
<feature type="compositionally biased region" description="Low complexity" evidence="4">
    <location>
        <begin position="258"/>
        <end position="272"/>
    </location>
</feature>
<organism evidence="7 8">
    <name type="scientific">Corynebacterium uropygiale</name>
    <dbReference type="NCBI Taxonomy" id="1775911"/>
    <lineage>
        <taxon>Bacteria</taxon>
        <taxon>Bacillati</taxon>
        <taxon>Actinomycetota</taxon>
        <taxon>Actinomycetes</taxon>
        <taxon>Mycobacteriales</taxon>
        <taxon>Corynebacteriaceae</taxon>
        <taxon>Corynebacterium</taxon>
    </lineage>
</organism>
<dbReference type="InterPro" id="IPR050707">
    <property type="entry name" value="HTH_MetabolicPath_Reg"/>
</dbReference>
<dbReference type="PROSITE" id="PS51078">
    <property type="entry name" value="ICLR_ED"/>
    <property type="match status" value="1"/>
</dbReference>
<evidence type="ECO:0000256" key="4">
    <source>
        <dbReference type="SAM" id="MobiDB-lite"/>
    </source>
</evidence>
<gene>
    <name evidence="7" type="ORF">L1O03_00465</name>
</gene>
<dbReference type="GO" id="GO:0045892">
    <property type="term" value="P:negative regulation of DNA-templated transcription"/>
    <property type="evidence" value="ECO:0007669"/>
    <property type="project" value="TreeGrafter"/>
</dbReference>
<dbReference type="InterPro" id="IPR036390">
    <property type="entry name" value="WH_DNA-bd_sf"/>
</dbReference>
<dbReference type="InterPro" id="IPR029016">
    <property type="entry name" value="GAF-like_dom_sf"/>
</dbReference>
<dbReference type="GO" id="GO:0003700">
    <property type="term" value="F:DNA-binding transcription factor activity"/>
    <property type="evidence" value="ECO:0007669"/>
    <property type="project" value="TreeGrafter"/>
</dbReference>
<keyword evidence="8" id="KW-1185">Reference proteome</keyword>
<reference evidence="7" key="1">
    <citation type="submission" date="2022-01" db="EMBL/GenBank/DDBJ databases">
        <title>Corynebacterium sp. nov isolated from isolated from the feces of the greater white-fronted geese (Anser albifrons) at Poyang Lake, PR China.</title>
        <authorList>
            <person name="Liu Q."/>
        </authorList>
    </citation>
    <scope>NUCLEOTIDE SEQUENCE</scope>
    <source>
        <strain evidence="7">JCM 32435</strain>
    </source>
</reference>
<dbReference type="Proteomes" id="UP001139336">
    <property type="component" value="Unassembled WGS sequence"/>
</dbReference>
<dbReference type="InterPro" id="IPR011991">
    <property type="entry name" value="ArsR-like_HTH"/>
</dbReference>
<dbReference type="SUPFAM" id="SSF55781">
    <property type="entry name" value="GAF domain-like"/>
    <property type="match status" value="1"/>
</dbReference>